<evidence type="ECO:0000313" key="20">
    <source>
        <dbReference type="EMBL" id="GFO86701.1"/>
    </source>
</evidence>
<dbReference type="RefSeq" id="WP_201312341.1">
    <property type="nucleotide sequence ID" value="NZ_BLYI01000070.1"/>
</dbReference>
<evidence type="ECO:0000256" key="12">
    <source>
        <dbReference type="ARBA" id="ARBA00022692"/>
    </source>
</evidence>
<gene>
    <name evidence="20" type="ORF">ANBU17_30480</name>
</gene>
<keyword evidence="7" id="KW-1003">Cell membrane</keyword>
<evidence type="ECO:0000256" key="13">
    <source>
        <dbReference type="ARBA" id="ARBA00022989"/>
    </source>
</evidence>
<keyword evidence="9" id="KW-0762">Sugar transport</keyword>
<comment type="catalytic activity">
    <reaction evidence="1">
        <text>D-mannitol(out) + N(pros)-phospho-L-histidyl-[protein] = D-mannitol 1-phosphate(in) + L-histidyl-[protein]</text>
        <dbReference type="Rhea" id="RHEA:33363"/>
        <dbReference type="Rhea" id="RHEA-COMP:9745"/>
        <dbReference type="Rhea" id="RHEA-COMP:9746"/>
        <dbReference type="ChEBI" id="CHEBI:16899"/>
        <dbReference type="ChEBI" id="CHEBI:29979"/>
        <dbReference type="ChEBI" id="CHEBI:61381"/>
        <dbReference type="ChEBI" id="CHEBI:64837"/>
        <dbReference type="EC" id="2.7.1.197"/>
    </reaction>
</comment>
<dbReference type="PANTHER" id="PTHR30181">
    <property type="entry name" value="MANNITOL PERMEASE IIC COMPONENT"/>
    <property type="match status" value="1"/>
</dbReference>
<evidence type="ECO:0000256" key="9">
    <source>
        <dbReference type="ARBA" id="ARBA00022597"/>
    </source>
</evidence>
<dbReference type="GO" id="GO:0022872">
    <property type="term" value="F:protein-N(PI)-phosphohistidine-mannitol phosphotransferase system transmembrane transporter activity"/>
    <property type="evidence" value="ECO:0007669"/>
    <property type="project" value="InterPro"/>
</dbReference>
<dbReference type="InterPro" id="IPR003352">
    <property type="entry name" value="PTS_EIIC"/>
</dbReference>
<keyword evidence="21" id="KW-1185">Reference proteome</keyword>
<dbReference type="InterPro" id="IPR050893">
    <property type="entry name" value="Sugar_PTS"/>
</dbReference>
<keyword evidence="11" id="KW-0598">Phosphotransferase system</keyword>
<evidence type="ECO:0000256" key="14">
    <source>
        <dbReference type="ARBA" id="ARBA00023136"/>
    </source>
</evidence>
<feature type="transmembrane region" description="Helical" evidence="17">
    <location>
        <begin position="15"/>
        <end position="41"/>
    </location>
</feature>
<dbReference type="InterPro" id="IPR003501">
    <property type="entry name" value="PTS_EIIB_2/3"/>
</dbReference>
<evidence type="ECO:0000256" key="4">
    <source>
        <dbReference type="ARBA" id="ARBA00011909"/>
    </source>
</evidence>
<dbReference type="PANTHER" id="PTHR30181:SF2">
    <property type="entry name" value="PTS SYSTEM MANNITOL-SPECIFIC EIICBA COMPONENT"/>
    <property type="match status" value="1"/>
</dbReference>
<evidence type="ECO:0000256" key="1">
    <source>
        <dbReference type="ARBA" id="ARBA00001655"/>
    </source>
</evidence>
<evidence type="ECO:0000256" key="17">
    <source>
        <dbReference type="SAM" id="Phobius"/>
    </source>
</evidence>
<evidence type="ECO:0000313" key="21">
    <source>
        <dbReference type="Proteomes" id="UP000613208"/>
    </source>
</evidence>
<dbReference type="InterPro" id="IPR036095">
    <property type="entry name" value="PTS_EIIB-like_sf"/>
</dbReference>
<feature type="transmembrane region" description="Helical" evidence="17">
    <location>
        <begin position="315"/>
        <end position="337"/>
    </location>
</feature>
<accession>A0A916QBN0</accession>
<keyword evidence="8" id="KW-0597">Phosphoprotein</keyword>
<dbReference type="GO" id="GO:0009401">
    <property type="term" value="P:phosphoenolpyruvate-dependent sugar phosphotransferase system"/>
    <property type="evidence" value="ECO:0007669"/>
    <property type="project" value="UniProtKB-KW"/>
</dbReference>
<dbReference type="Proteomes" id="UP000613208">
    <property type="component" value="Unassembled WGS sequence"/>
</dbReference>
<feature type="transmembrane region" description="Helical" evidence="17">
    <location>
        <begin position="136"/>
        <end position="154"/>
    </location>
</feature>
<dbReference type="SUPFAM" id="SSF52794">
    <property type="entry name" value="PTS system IIB component-like"/>
    <property type="match status" value="1"/>
</dbReference>
<dbReference type="CDD" id="cd05567">
    <property type="entry name" value="PTS_IIB_mannitol"/>
    <property type="match status" value="1"/>
</dbReference>
<organism evidence="20 21">
    <name type="scientific">Anaerostipes butyraticus</name>
    <dbReference type="NCBI Taxonomy" id="645466"/>
    <lineage>
        <taxon>Bacteria</taxon>
        <taxon>Bacillati</taxon>
        <taxon>Bacillota</taxon>
        <taxon>Clostridia</taxon>
        <taxon>Lachnospirales</taxon>
        <taxon>Lachnospiraceae</taxon>
        <taxon>Anaerostipes</taxon>
    </lineage>
</organism>
<evidence type="ECO:0000256" key="16">
    <source>
        <dbReference type="SAM" id="MobiDB-lite"/>
    </source>
</evidence>
<dbReference type="Pfam" id="PF02302">
    <property type="entry name" value="PTS_IIB"/>
    <property type="match status" value="1"/>
</dbReference>
<dbReference type="AlphaFoldDB" id="A0A916QBN0"/>
<dbReference type="InterPro" id="IPR029503">
    <property type="entry name" value="PTS_EIIB_mannitol"/>
</dbReference>
<dbReference type="GO" id="GO:0005886">
    <property type="term" value="C:plasma membrane"/>
    <property type="evidence" value="ECO:0007669"/>
    <property type="project" value="UniProtKB-SubCell"/>
</dbReference>
<dbReference type="PROSITE" id="PS51099">
    <property type="entry name" value="PTS_EIIB_TYPE_2"/>
    <property type="match status" value="1"/>
</dbReference>
<keyword evidence="14 17" id="KW-0472">Membrane</keyword>
<sequence>MAEEKTTVSQKLQKFGAFLAGMVIPNIGAFIGFGLITAFFMETGWTPNAKLATLTTPILNNLLPILIGHTGGKMTGGDRGGVIGAFVTVGAIVAVDGTPMFLAAMILGPLSGWIIKKFDQAVDGKIPGGFEMIVNNFSLGIIGGILCCIAYLVFGPVMETITRVLTNGVNWIVAHNALPLSAIFVEPAKVLFLNNALDHGIFGPIGYEQVKTLGHSALFLLVPNPGAGLGLLLAYWFFGKGEMKDAAPGMILIHFFGGIHEVYFPYVLSNPLTIIGMIAGGIVGTGTLTVLDVGTVATPSPGSIFSVLALSPKDCMLGVILSVVLSCIVSFVVNAFFVKRMVAKGGDTSLGESVIPKEAMGSGSSASEESSSNAKTNDTSLGVDGLDVSNIKKIVVACDAGMGSSAMSAAALKKKVKAAGLPIEVINTAISRIPDDADLVITHVELTGTAKAAQPNKQHLSISNYLKAPEYDQLVERLKNEQ</sequence>
<feature type="transmembrane region" description="Helical" evidence="17">
    <location>
        <begin position="217"/>
        <end position="238"/>
    </location>
</feature>
<comment type="function">
    <text evidence="2">The phosphoenolpyruvate-dependent sugar phosphotransferase system (sugar PTS), a major carbohydrate active transport system, catalyzes the phosphorylation of incoming sugar substrates concomitantly with their translocation across the cell membrane. The enzyme II CmtAB PTS system is involved in D-mannitol transport.</text>
</comment>
<evidence type="ECO:0000256" key="11">
    <source>
        <dbReference type="ARBA" id="ARBA00022683"/>
    </source>
</evidence>
<dbReference type="InterPro" id="IPR013014">
    <property type="entry name" value="PTS_EIIC_2"/>
</dbReference>
<feature type="transmembrane region" description="Helical" evidence="17">
    <location>
        <begin position="250"/>
        <end position="268"/>
    </location>
</feature>
<comment type="subcellular location">
    <subcellularLocation>
        <location evidence="3">Cell membrane</location>
        <topology evidence="3">Multi-pass membrane protein</topology>
    </subcellularLocation>
</comment>
<evidence type="ECO:0000259" key="18">
    <source>
        <dbReference type="PROSITE" id="PS51099"/>
    </source>
</evidence>
<feature type="domain" description="PTS EIIC type-2" evidence="19">
    <location>
        <begin position="15"/>
        <end position="345"/>
    </location>
</feature>
<feature type="domain" description="PTS EIIB type-2" evidence="18">
    <location>
        <begin position="392"/>
        <end position="482"/>
    </location>
</feature>
<evidence type="ECO:0000256" key="7">
    <source>
        <dbReference type="ARBA" id="ARBA00022475"/>
    </source>
</evidence>
<dbReference type="EMBL" id="BLYI01000070">
    <property type="protein sequence ID" value="GFO86701.1"/>
    <property type="molecule type" value="Genomic_DNA"/>
</dbReference>
<name>A0A916QBN0_9FIRM</name>
<dbReference type="PROSITE" id="PS51104">
    <property type="entry name" value="PTS_EIIC_TYPE_2"/>
    <property type="match status" value="1"/>
</dbReference>
<evidence type="ECO:0000256" key="10">
    <source>
        <dbReference type="ARBA" id="ARBA00022679"/>
    </source>
</evidence>
<reference evidence="20" key="1">
    <citation type="submission" date="2020-06" db="EMBL/GenBank/DDBJ databases">
        <title>Characterization of fructooligosaccharide metabolism and fructooligosaccharide-degrading enzymes in human commensal butyrate producers.</title>
        <authorList>
            <person name="Tanno H."/>
            <person name="Fujii T."/>
            <person name="Hirano K."/>
            <person name="Maeno S."/>
            <person name="Tonozuka T."/>
            <person name="Sakamoto M."/>
            <person name="Ohkuma M."/>
            <person name="Tochio T."/>
            <person name="Endo A."/>
        </authorList>
    </citation>
    <scope>NUCLEOTIDE SEQUENCE</scope>
    <source>
        <strain evidence="20">JCM 17466</strain>
    </source>
</reference>
<evidence type="ECO:0000256" key="2">
    <source>
        <dbReference type="ARBA" id="ARBA00002434"/>
    </source>
</evidence>
<keyword evidence="6" id="KW-0813">Transport</keyword>
<dbReference type="GO" id="GO:0090563">
    <property type="term" value="F:protein-phosphocysteine-sugar phosphotransferase activity"/>
    <property type="evidence" value="ECO:0007669"/>
    <property type="project" value="TreeGrafter"/>
</dbReference>
<evidence type="ECO:0000256" key="6">
    <source>
        <dbReference type="ARBA" id="ARBA00022448"/>
    </source>
</evidence>
<feature type="transmembrane region" description="Helical" evidence="17">
    <location>
        <begin position="274"/>
        <end position="294"/>
    </location>
</feature>
<dbReference type="EC" id="2.7.1.197" evidence="4"/>
<keyword evidence="12 17" id="KW-0812">Transmembrane</keyword>
<feature type="transmembrane region" description="Helical" evidence="17">
    <location>
        <begin position="82"/>
        <end position="115"/>
    </location>
</feature>
<proteinExistence type="predicted"/>
<evidence type="ECO:0000256" key="15">
    <source>
        <dbReference type="ARBA" id="ARBA00033349"/>
    </source>
</evidence>
<evidence type="ECO:0000256" key="3">
    <source>
        <dbReference type="ARBA" id="ARBA00004651"/>
    </source>
</evidence>
<dbReference type="Pfam" id="PF02378">
    <property type="entry name" value="PTS_EIIC"/>
    <property type="match status" value="1"/>
</dbReference>
<evidence type="ECO:0000256" key="5">
    <source>
        <dbReference type="ARBA" id="ARBA00021825"/>
    </source>
</evidence>
<keyword evidence="13 17" id="KW-1133">Transmembrane helix</keyword>
<dbReference type="InterPro" id="IPR013011">
    <property type="entry name" value="PTS_EIIB_2"/>
</dbReference>
<evidence type="ECO:0000259" key="19">
    <source>
        <dbReference type="PROSITE" id="PS51104"/>
    </source>
</evidence>
<dbReference type="Gene3D" id="3.40.50.2300">
    <property type="match status" value="1"/>
</dbReference>
<feature type="compositionally biased region" description="Low complexity" evidence="16">
    <location>
        <begin position="358"/>
        <end position="372"/>
    </location>
</feature>
<feature type="region of interest" description="Disordered" evidence="16">
    <location>
        <begin position="356"/>
        <end position="379"/>
    </location>
</feature>
<keyword evidence="10" id="KW-0808">Transferase</keyword>
<evidence type="ECO:0000256" key="8">
    <source>
        <dbReference type="ARBA" id="ARBA00022553"/>
    </source>
</evidence>
<comment type="caution">
    <text evidence="20">The sequence shown here is derived from an EMBL/GenBank/DDBJ whole genome shotgun (WGS) entry which is preliminary data.</text>
</comment>
<protein>
    <recommendedName>
        <fullName evidence="5">PTS system mannitol-specific EIICB component</fullName>
        <ecNumber evidence="4">2.7.1.197</ecNumber>
    </recommendedName>
    <alternativeName>
        <fullName evidence="15">EIICB-Mtl</fullName>
    </alternativeName>
</protein>